<comment type="caution">
    <text evidence="1">The sequence shown here is derived from an EMBL/GenBank/DDBJ whole genome shotgun (WGS) entry which is preliminary data.</text>
</comment>
<name>A0ABP8PYW9_9BACT</name>
<proteinExistence type="predicted"/>
<dbReference type="EMBL" id="BAABGQ010000003">
    <property type="protein sequence ID" value="GAA4494988.1"/>
    <property type="molecule type" value="Genomic_DNA"/>
</dbReference>
<evidence type="ECO:0000313" key="2">
    <source>
        <dbReference type="Proteomes" id="UP001501243"/>
    </source>
</evidence>
<gene>
    <name evidence="1" type="ORF">GCM10023172_06050</name>
</gene>
<dbReference type="Proteomes" id="UP001501243">
    <property type="component" value="Unassembled WGS sequence"/>
</dbReference>
<accession>A0ABP8PYW9</accession>
<sequence length="509" mass="54336">MPGCKPREEELQTSGGLAFSADTVKFDTVFTTIRTVTKRLWVYNRNPRAVNVDLISLDNPAASPYTLIINGDMKQTANGIYIRGNDSLLILVRAQLKDGGQSGPAKNLVVQENLNFRTNGQDQRVLLRSFGQNIYLHDGTSQPLALPCGTVWTKDRPHVLYGTVVVPQGCTLRIKPGTRIYAHAGAMLIVQGTLLVNDPSDYQPGTGPTDTVKATNANIVRFAGDRSGEAQYATAPGQWTGILFDATSHGNVIRYAQIQNAAYGALLFNPGNAAPQPDLLLQNSVICYISGASANFAGAATQLASYNLLGITEGAGILSLSGKVTAENTLFSDCYEYALRGYGGGSYSLNYCTIANYPAASAVRKTASLTFTDLSALDGKPRNPSGLTVSLQNSIVWGSSDDELYLENYEEYKAGVSVQNTLLKSQLYAATTDASGVPGLGKAGLNNLLNQDPKFVRSLGGSFGDYRASAGSPALARKTAVPPFVPRDLLNLPRNTSTPDLGAYRVTKP</sequence>
<keyword evidence="2" id="KW-1185">Reference proteome</keyword>
<dbReference type="InterPro" id="IPR012334">
    <property type="entry name" value="Pectin_lyas_fold"/>
</dbReference>
<organism evidence="1 2">
    <name type="scientific">Hymenobacter ginsengisoli</name>
    <dbReference type="NCBI Taxonomy" id="1051626"/>
    <lineage>
        <taxon>Bacteria</taxon>
        <taxon>Pseudomonadati</taxon>
        <taxon>Bacteroidota</taxon>
        <taxon>Cytophagia</taxon>
        <taxon>Cytophagales</taxon>
        <taxon>Hymenobacteraceae</taxon>
        <taxon>Hymenobacter</taxon>
    </lineage>
</organism>
<reference evidence="2" key="1">
    <citation type="journal article" date="2019" name="Int. J. Syst. Evol. Microbiol.">
        <title>The Global Catalogue of Microorganisms (GCM) 10K type strain sequencing project: providing services to taxonomists for standard genome sequencing and annotation.</title>
        <authorList>
            <consortium name="The Broad Institute Genomics Platform"/>
            <consortium name="The Broad Institute Genome Sequencing Center for Infectious Disease"/>
            <person name="Wu L."/>
            <person name="Ma J."/>
        </authorList>
    </citation>
    <scope>NUCLEOTIDE SEQUENCE [LARGE SCALE GENOMIC DNA]</scope>
    <source>
        <strain evidence="2">JCM 17841</strain>
    </source>
</reference>
<evidence type="ECO:0000313" key="1">
    <source>
        <dbReference type="EMBL" id="GAA4494988.1"/>
    </source>
</evidence>
<dbReference type="InterPro" id="IPR011050">
    <property type="entry name" value="Pectin_lyase_fold/virulence"/>
</dbReference>
<protein>
    <recommendedName>
        <fullName evidence="3">Right handed beta helix domain-containing protein</fullName>
    </recommendedName>
</protein>
<dbReference type="Gene3D" id="2.160.20.10">
    <property type="entry name" value="Single-stranded right-handed beta-helix, Pectin lyase-like"/>
    <property type="match status" value="1"/>
</dbReference>
<dbReference type="SUPFAM" id="SSF51126">
    <property type="entry name" value="Pectin lyase-like"/>
    <property type="match status" value="1"/>
</dbReference>
<evidence type="ECO:0008006" key="3">
    <source>
        <dbReference type="Google" id="ProtNLM"/>
    </source>
</evidence>